<gene>
    <name evidence="4" type="ORF">TSACC_3128</name>
</gene>
<name>A0A146GF22_TERSA</name>
<keyword evidence="5" id="KW-1185">Reference proteome</keyword>
<evidence type="ECO:0000313" key="4">
    <source>
        <dbReference type="EMBL" id="GAT35068.1"/>
    </source>
</evidence>
<accession>A0A146GF22</accession>
<dbReference type="Proteomes" id="UP000076023">
    <property type="component" value="Unassembled WGS sequence"/>
</dbReference>
<comment type="cofactor">
    <cofactor evidence="2">
        <name>a divalent metal cation</name>
        <dbReference type="ChEBI" id="CHEBI:60240"/>
    </cofactor>
</comment>
<dbReference type="EC" id="3.1.4.-" evidence="2"/>
<dbReference type="InParanoid" id="A0A146GF22"/>
<evidence type="ECO:0000256" key="1">
    <source>
        <dbReference type="ARBA" id="ARBA00008950"/>
    </source>
</evidence>
<dbReference type="OrthoDB" id="9800565at2"/>
<dbReference type="SUPFAM" id="SSF56300">
    <property type="entry name" value="Metallo-dependent phosphatases"/>
    <property type="match status" value="1"/>
</dbReference>
<reference evidence="5" key="1">
    <citation type="journal article" date="2017" name="Genome Announc.">
        <title>Draft Genome Sequence of Terrimicrobium sacchariphilum NM-5T, a Facultative Anaerobic Soil Bacterium of the Class Spartobacteria.</title>
        <authorList>
            <person name="Qiu Y.L."/>
            <person name="Tourlousse D.M."/>
            <person name="Matsuura N."/>
            <person name="Ohashi A."/>
            <person name="Sekiguchi Y."/>
        </authorList>
    </citation>
    <scope>NUCLEOTIDE SEQUENCE [LARGE SCALE GENOMIC DNA]</scope>
    <source>
        <strain evidence="5">NM-5</strain>
    </source>
</reference>
<organism evidence="4 5">
    <name type="scientific">Terrimicrobium sacchariphilum</name>
    <dbReference type="NCBI Taxonomy" id="690879"/>
    <lineage>
        <taxon>Bacteria</taxon>
        <taxon>Pseudomonadati</taxon>
        <taxon>Verrucomicrobiota</taxon>
        <taxon>Terrimicrobiia</taxon>
        <taxon>Terrimicrobiales</taxon>
        <taxon>Terrimicrobiaceae</taxon>
        <taxon>Terrimicrobium</taxon>
    </lineage>
</organism>
<dbReference type="NCBIfam" id="TIGR00040">
    <property type="entry name" value="yfcE"/>
    <property type="match status" value="1"/>
</dbReference>
<evidence type="ECO:0000313" key="5">
    <source>
        <dbReference type="Proteomes" id="UP000076023"/>
    </source>
</evidence>
<proteinExistence type="inferred from homology"/>
<dbReference type="AlphaFoldDB" id="A0A146GF22"/>
<dbReference type="Pfam" id="PF12850">
    <property type="entry name" value="Metallophos_2"/>
    <property type="match status" value="1"/>
</dbReference>
<dbReference type="GO" id="GO:0016787">
    <property type="term" value="F:hydrolase activity"/>
    <property type="evidence" value="ECO:0007669"/>
    <property type="project" value="UniProtKB-UniRule"/>
</dbReference>
<feature type="domain" description="Calcineurin-like phosphoesterase" evidence="3">
    <location>
        <begin position="1"/>
        <end position="135"/>
    </location>
</feature>
<dbReference type="STRING" id="690879.TSACC_3128"/>
<evidence type="ECO:0000259" key="3">
    <source>
        <dbReference type="Pfam" id="PF12850"/>
    </source>
</evidence>
<evidence type="ECO:0000256" key="2">
    <source>
        <dbReference type="RuleBase" id="RU362039"/>
    </source>
</evidence>
<sequence>MKIAVIADTHGKFPAHVAEAISTADEIWHLGDFCDLNALNAVKDLGRPFYGVLGNNDYTLDLPEKLLLERHGRTFLLIHIPPAPTRIGGADFLLHGHTHVPRDEMVNTTRVLNPGTIGKPNHGAPCSWAWLTVHDDGSIEWEVLLV</sequence>
<dbReference type="RefSeq" id="WP_075080920.1">
    <property type="nucleotide sequence ID" value="NZ_BDCO01000003.1"/>
</dbReference>
<dbReference type="EMBL" id="BDCO01000003">
    <property type="protein sequence ID" value="GAT35068.1"/>
    <property type="molecule type" value="Genomic_DNA"/>
</dbReference>
<comment type="similarity">
    <text evidence="1 2">Belongs to the metallophosphoesterase superfamily. YfcE family.</text>
</comment>
<dbReference type="PANTHER" id="PTHR43165:SF1">
    <property type="entry name" value="PHOSPHODIESTERASE MJ0936"/>
    <property type="match status" value="1"/>
</dbReference>
<dbReference type="FunCoup" id="A0A146GF22">
    <property type="interactions" value="67"/>
</dbReference>
<keyword evidence="2" id="KW-0479">Metal-binding</keyword>
<dbReference type="Gene3D" id="3.60.21.10">
    <property type="match status" value="1"/>
</dbReference>
<dbReference type="PANTHER" id="PTHR43165">
    <property type="entry name" value="METALLOPHOSPHOESTERASE"/>
    <property type="match status" value="1"/>
</dbReference>
<dbReference type="InterPro" id="IPR053193">
    <property type="entry name" value="MetalloPDE_YfcE-like"/>
</dbReference>
<dbReference type="InterPro" id="IPR029052">
    <property type="entry name" value="Metallo-depent_PP-like"/>
</dbReference>
<protein>
    <recommendedName>
        <fullName evidence="2">Phosphoesterase</fullName>
        <ecNumber evidence="2">3.1.4.-</ecNumber>
    </recommendedName>
</protein>
<dbReference type="InterPro" id="IPR000979">
    <property type="entry name" value="Phosphodiesterase_MJ0936/Vps29"/>
</dbReference>
<comment type="caution">
    <text evidence="4">The sequence shown here is derived from an EMBL/GenBank/DDBJ whole genome shotgun (WGS) entry which is preliminary data.</text>
</comment>
<dbReference type="InterPro" id="IPR024654">
    <property type="entry name" value="Calcineurin-like_PHP_lpxH"/>
</dbReference>
<dbReference type="GO" id="GO:0046872">
    <property type="term" value="F:metal ion binding"/>
    <property type="evidence" value="ECO:0007669"/>
    <property type="project" value="UniProtKB-KW"/>
</dbReference>